<organism evidence="2">
    <name type="scientific">uncultured Phycisphaerae bacterium</name>
    <dbReference type="NCBI Taxonomy" id="904963"/>
    <lineage>
        <taxon>Bacteria</taxon>
        <taxon>Pseudomonadati</taxon>
        <taxon>Planctomycetota</taxon>
        <taxon>Phycisphaerae</taxon>
        <taxon>environmental samples</taxon>
    </lineage>
</organism>
<feature type="compositionally biased region" description="Basic and acidic residues" evidence="1">
    <location>
        <begin position="75"/>
        <end position="84"/>
    </location>
</feature>
<keyword evidence="2" id="KW-0808">Transferase</keyword>
<feature type="compositionally biased region" description="Low complexity" evidence="1">
    <location>
        <begin position="1"/>
        <end position="20"/>
    </location>
</feature>
<feature type="non-terminal residue" evidence="2">
    <location>
        <position position="148"/>
    </location>
</feature>
<dbReference type="EMBL" id="CADCUQ010000317">
    <property type="protein sequence ID" value="CAA9394969.1"/>
    <property type="molecule type" value="Genomic_DNA"/>
</dbReference>
<feature type="compositionally biased region" description="Basic and acidic residues" evidence="1">
    <location>
        <begin position="115"/>
        <end position="136"/>
    </location>
</feature>
<dbReference type="AlphaFoldDB" id="A0A6J4NVH9"/>
<gene>
    <name evidence="2" type="ORF">AVDCRST_MAG64-1389</name>
</gene>
<dbReference type="GO" id="GO:0032259">
    <property type="term" value="P:methylation"/>
    <property type="evidence" value="ECO:0007669"/>
    <property type="project" value="UniProtKB-KW"/>
</dbReference>
<accession>A0A6J4NVH9</accession>
<protein>
    <submittedName>
        <fullName evidence="2">Uncharacterized methyltransferase Npun_F6389</fullName>
    </submittedName>
</protein>
<feature type="region of interest" description="Disordered" evidence="1">
    <location>
        <begin position="1"/>
        <end position="148"/>
    </location>
</feature>
<reference evidence="2" key="1">
    <citation type="submission" date="2020-02" db="EMBL/GenBank/DDBJ databases">
        <authorList>
            <person name="Meier V. D."/>
        </authorList>
    </citation>
    <scope>NUCLEOTIDE SEQUENCE</scope>
    <source>
        <strain evidence="2">AVDCRST_MAG64</strain>
    </source>
</reference>
<proteinExistence type="predicted"/>
<dbReference type="GO" id="GO:0008168">
    <property type="term" value="F:methyltransferase activity"/>
    <property type="evidence" value="ECO:0007669"/>
    <property type="project" value="UniProtKB-KW"/>
</dbReference>
<sequence length="148" mass="15384">AGGSGCAASGRRPGRPAAGRGRARHPPGLRLQAARAGWHRQGVHGPGDRPGDGPPRGRLARTAGAGAGGAPPPGGRDDEAEAGRRGRRHRGRFGLLQLPHGRPGAPGQSLGRRHPAGDARFAAEEVGRPRGQERRAGARRGRRPDLRH</sequence>
<evidence type="ECO:0000256" key="1">
    <source>
        <dbReference type="SAM" id="MobiDB-lite"/>
    </source>
</evidence>
<name>A0A6J4NVH9_9BACT</name>
<keyword evidence="2" id="KW-0489">Methyltransferase</keyword>
<evidence type="ECO:0000313" key="2">
    <source>
        <dbReference type="EMBL" id="CAA9394969.1"/>
    </source>
</evidence>
<feature type="non-terminal residue" evidence="2">
    <location>
        <position position="1"/>
    </location>
</feature>